<gene>
    <name evidence="3" type="ORF">GCM10011365_23120</name>
</gene>
<feature type="signal peptide" evidence="2">
    <location>
        <begin position="1"/>
        <end position="20"/>
    </location>
</feature>
<dbReference type="EMBL" id="BMEO01000013">
    <property type="protein sequence ID" value="GGG01266.1"/>
    <property type="molecule type" value="Genomic_DNA"/>
</dbReference>
<evidence type="ECO:0000256" key="1">
    <source>
        <dbReference type="SAM" id="MobiDB-lite"/>
    </source>
</evidence>
<keyword evidence="4" id="KW-1185">Reference proteome</keyword>
<dbReference type="Pfam" id="PF16930">
    <property type="entry name" value="Porin_5"/>
    <property type="match status" value="2"/>
</dbReference>
<reference evidence="3" key="1">
    <citation type="journal article" date="2014" name="Int. J. Syst. Evol. Microbiol.">
        <title>Complete genome sequence of Corynebacterium casei LMG S-19264T (=DSM 44701T), isolated from a smear-ripened cheese.</title>
        <authorList>
            <consortium name="US DOE Joint Genome Institute (JGI-PGF)"/>
            <person name="Walter F."/>
            <person name="Albersmeier A."/>
            <person name="Kalinowski J."/>
            <person name="Ruckert C."/>
        </authorList>
    </citation>
    <scope>NUCLEOTIDE SEQUENCE</scope>
    <source>
        <strain evidence="3">CGMCC 1.12181</strain>
    </source>
</reference>
<feature type="compositionally biased region" description="Basic and acidic residues" evidence="1">
    <location>
        <begin position="52"/>
        <end position="62"/>
    </location>
</feature>
<dbReference type="InterPro" id="IPR032638">
    <property type="entry name" value="Porin_5"/>
</dbReference>
<feature type="region of interest" description="Disordered" evidence="1">
    <location>
        <begin position="49"/>
        <end position="102"/>
    </location>
</feature>
<dbReference type="SUPFAM" id="SSF56935">
    <property type="entry name" value="Porins"/>
    <property type="match status" value="1"/>
</dbReference>
<protein>
    <recommendedName>
        <fullName evidence="5">Porin</fullName>
    </recommendedName>
</protein>
<evidence type="ECO:0000256" key="2">
    <source>
        <dbReference type="SAM" id="SignalP"/>
    </source>
</evidence>
<evidence type="ECO:0000313" key="4">
    <source>
        <dbReference type="Proteomes" id="UP000605253"/>
    </source>
</evidence>
<dbReference type="AlphaFoldDB" id="A0A917CY65"/>
<dbReference type="RefSeq" id="WP_188365913.1">
    <property type="nucleotide sequence ID" value="NZ_BAABJF010000031.1"/>
</dbReference>
<proteinExistence type="predicted"/>
<comment type="caution">
    <text evidence="3">The sequence shown here is derived from an EMBL/GenBank/DDBJ whole genome shotgun (WGS) entry which is preliminary data.</text>
</comment>
<keyword evidence="2" id="KW-0732">Signal</keyword>
<evidence type="ECO:0008006" key="5">
    <source>
        <dbReference type="Google" id="ProtNLM"/>
    </source>
</evidence>
<sequence>MLKKNIVAIFLVLVSGSLWAETDAETELQRLKAELKVLTAQVNRIEQLLQAEKGDRTDRSEAGSDDSSDTSSQRVDMTQPKLRFSGDMRGRHEYSDNRLKPDRQRTRIRLRLAAEADLNDSTTLHMRFATGGDNPTSTNFTLGDSFSRKEFGLDRAYASHQFTQQQRVFLGKMKNPYKRVGGHGILFDSDLNPEGLAWQYSGSAWQSTLGAFYLDERSDDDNIMLYAAQLGIQQAFSDSHLQLGVGYYDYNHLQGAMPIYQNKQLGNRFDSHNRLINDFNIAELYAQYDVSHFPKPLSFFTSYLNNTAADDENEAFMAGFKYGSSKQAGDWQLGYSYQYTEADAVYALFNDSDFADGYTDARGHSYRFGYGLNRNLSFSLTWLDAVRNMHLGNAADYDSIMLDLSYDFK</sequence>
<feature type="compositionally biased region" description="Basic and acidic residues" evidence="1">
    <location>
        <begin position="84"/>
        <end position="102"/>
    </location>
</feature>
<name>A0A917CY65_9GAMM</name>
<organism evidence="3 4">
    <name type="scientific">Marinicella pacifica</name>
    <dbReference type="NCBI Taxonomy" id="1171543"/>
    <lineage>
        <taxon>Bacteria</taxon>
        <taxon>Pseudomonadati</taxon>
        <taxon>Pseudomonadota</taxon>
        <taxon>Gammaproteobacteria</taxon>
        <taxon>Lysobacterales</taxon>
        <taxon>Marinicellaceae</taxon>
        <taxon>Marinicella</taxon>
    </lineage>
</organism>
<dbReference type="Proteomes" id="UP000605253">
    <property type="component" value="Unassembled WGS sequence"/>
</dbReference>
<feature type="chain" id="PRO_5037759435" description="Porin" evidence="2">
    <location>
        <begin position="21"/>
        <end position="409"/>
    </location>
</feature>
<reference evidence="3" key="2">
    <citation type="submission" date="2020-09" db="EMBL/GenBank/DDBJ databases">
        <authorList>
            <person name="Sun Q."/>
            <person name="Zhou Y."/>
        </authorList>
    </citation>
    <scope>NUCLEOTIDE SEQUENCE</scope>
    <source>
        <strain evidence="3">CGMCC 1.12181</strain>
    </source>
</reference>
<evidence type="ECO:0000313" key="3">
    <source>
        <dbReference type="EMBL" id="GGG01266.1"/>
    </source>
</evidence>
<accession>A0A917CY65</accession>